<reference evidence="6 7" key="1">
    <citation type="submission" date="2018-04" db="EMBL/GenBank/DDBJ databases">
        <title>Sphingobacterium sp. M46 Genome.</title>
        <authorList>
            <person name="Cheng J."/>
            <person name="Li Y."/>
        </authorList>
    </citation>
    <scope>NUCLEOTIDE SEQUENCE [LARGE SCALE GENOMIC DNA]</scope>
    <source>
        <strain evidence="6 7">M46</strain>
    </source>
</reference>
<dbReference type="RefSeq" id="WP_108636973.1">
    <property type="nucleotide sequence ID" value="NZ_QCXX01000011.1"/>
</dbReference>
<dbReference type="OrthoDB" id="9795032at2"/>
<sequence>MFKSDRKSTAVKSLSKSPKTVRIFYTDKYPFICNTSFRIVRVRNRQNLCHCGQSANKPFCDGKHASMEFQDGLSKYAQK</sequence>
<evidence type="ECO:0000313" key="6">
    <source>
        <dbReference type="EMBL" id="PUV21282.1"/>
    </source>
</evidence>
<comment type="caution">
    <text evidence="6">The sequence shown here is derived from an EMBL/GenBank/DDBJ whole genome shotgun (WGS) entry which is preliminary data.</text>
</comment>
<dbReference type="AlphaFoldDB" id="A0A363NKH9"/>
<dbReference type="EMBL" id="QCXX01000011">
    <property type="protein sequence ID" value="PUV21282.1"/>
    <property type="molecule type" value="Genomic_DNA"/>
</dbReference>
<dbReference type="InterPro" id="IPR018967">
    <property type="entry name" value="FeS-contain_CDGSH-typ"/>
</dbReference>
<keyword evidence="4" id="KW-0411">Iron-sulfur</keyword>
<evidence type="ECO:0000256" key="3">
    <source>
        <dbReference type="ARBA" id="ARBA00023004"/>
    </source>
</evidence>
<keyword evidence="3" id="KW-0408">Iron</keyword>
<evidence type="ECO:0000313" key="7">
    <source>
        <dbReference type="Proteomes" id="UP000250831"/>
    </source>
</evidence>
<dbReference type="GO" id="GO:0046872">
    <property type="term" value="F:metal ion binding"/>
    <property type="evidence" value="ECO:0007669"/>
    <property type="project" value="UniProtKB-KW"/>
</dbReference>
<dbReference type="GO" id="GO:0051537">
    <property type="term" value="F:2 iron, 2 sulfur cluster binding"/>
    <property type="evidence" value="ECO:0007669"/>
    <property type="project" value="UniProtKB-KW"/>
</dbReference>
<dbReference type="Gene3D" id="3.40.5.90">
    <property type="entry name" value="CDGSH iron-sulfur domain, mitoNEET-type"/>
    <property type="match status" value="1"/>
</dbReference>
<feature type="domain" description="Iron-binding zinc finger CDGSH type" evidence="5">
    <location>
        <begin position="34"/>
        <end position="70"/>
    </location>
</feature>
<evidence type="ECO:0000259" key="5">
    <source>
        <dbReference type="SMART" id="SM00704"/>
    </source>
</evidence>
<dbReference type="GO" id="GO:0005737">
    <property type="term" value="C:cytoplasm"/>
    <property type="evidence" value="ECO:0007669"/>
    <property type="project" value="UniProtKB-ARBA"/>
</dbReference>
<evidence type="ECO:0000256" key="4">
    <source>
        <dbReference type="ARBA" id="ARBA00023014"/>
    </source>
</evidence>
<keyword evidence="7" id="KW-1185">Reference proteome</keyword>
<evidence type="ECO:0000256" key="1">
    <source>
        <dbReference type="ARBA" id="ARBA00022714"/>
    </source>
</evidence>
<dbReference type="SMART" id="SM00704">
    <property type="entry name" value="ZnF_CDGSH"/>
    <property type="match status" value="1"/>
</dbReference>
<dbReference type="Proteomes" id="UP000250831">
    <property type="component" value="Unassembled WGS sequence"/>
</dbReference>
<accession>A0A363NKH9</accession>
<evidence type="ECO:0000256" key="2">
    <source>
        <dbReference type="ARBA" id="ARBA00022723"/>
    </source>
</evidence>
<keyword evidence="2" id="KW-0479">Metal-binding</keyword>
<proteinExistence type="predicted"/>
<dbReference type="InterPro" id="IPR042216">
    <property type="entry name" value="MitoNEET_CISD"/>
</dbReference>
<name>A0A363NKH9_9SPHI</name>
<organism evidence="6 7">
    <name type="scientific">Sphingobacterium athyrii</name>
    <dbReference type="NCBI Taxonomy" id="2152717"/>
    <lineage>
        <taxon>Bacteria</taxon>
        <taxon>Pseudomonadati</taxon>
        <taxon>Bacteroidota</taxon>
        <taxon>Sphingobacteriia</taxon>
        <taxon>Sphingobacteriales</taxon>
        <taxon>Sphingobacteriaceae</taxon>
        <taxon>Sphingobacterium</taxon>
    </lineage>
</organism>
<gene>
    <name evidence="6" type="ORF">DCO56_27970</name>
</gene>
<keyword evidence="1" id="KW-0001">2Fe-2S</keyword>
<dbReference type="Pfam" id="PF09360">
    <property type="entry name" value="zf-CDGSH"/>
    <property type="match status" value="1"/>
</dbReference>
<protein>
    <recommendedName>
        <fullName evidence="5">Iron-binding zinc finger CDGSH type domain-containing protein</fullName>
    </recommendedName>
</protein>